<dbReference type="Proteomes" id="UP001241472">
    <property type="component" value="Unassembled WGS sequence"/>
</dbReference>
<evidence type="ECO:0000313" key="2">
    <source>
        <dbReference type="Proteomes" id="UP001241472"/>
    </source>
</evidence>
<dbReference type="EMBL" id="JAUSRF010000002">
    <property type="protein sequence ID" value="MDP9835806.1"/>
    <property type="molecule type" value="Genomic_DNA"/>
</dbReference>
<gene>
    <name evidence="1" type="ORF">J2T09_000548</name>
</gene>
<name>A0ABT9PNM1_9HYPH</name>
<accession>A0ABT9PNM1</accession>
<comment type="caution">
    <text evidence="1">The sequence shown here is derived from an EMBL/GenBank/DDBJ whole genome shotgun (WGS) entry which is preliminary data.</text>
</comment>
<organism evidence="1 2">
    <name type="scientific">Neorhizobium huautlense</name>
    <dbReference type="NCBI Taxonomy" id="67774"/>
    <lineage>
        <taxon>Bacteria</taxon>
        <taxon>Pseudomonadati</taxon>
        <taxon>Pseudomonadota</taxon>
        <taxon>Alphaproteobacteria</taxon>
        <taxon>Hyphomicrobiales</taxon>
        <taxon>Rhizobiaceae</taxon>
        <taxon>Rhizobium/Agrobacterium group</taxon>
        <taxon>Neorhizobium</taxon>
    </lineage>
</organism>
<evidence type="ECO:0000313" key="1">
    <source>
        <dbReference type="EMBL" id="MDP9835806.1"/>
    </source>
</evidence>
<reference evidence="1 2" key="1">
    <citation type="submission" date="2023-07" db="EMBL/GenBank/DDBJ databases">
        <title>Sorghum-associated microbial communities from plants grown in Nebraska, USA.</title>
        <authorList>
            <person name="Schachtman D."/>
        </authorList>
    </citation>
    <scope>NUCLEOTIDE SEQUENCE [LARGE SCALE GENOMIC DNA]</scope>
    <source>
        <strain evidence="1 2">DS1307</strain>
    </source>
</reference>
<proteinExistence type="predicted"/>
<keyword evidence="2" id="KW-1185">Reference proteome</keyword>
<sequence length="32" mass="3423">MVTSIAGMDGDAAAAHFASIWAIPVFVVRDRF</sequence>
<protein>
    <submittedName>
        <fullName evidence="1">Uncharacterized protein</fullName>
    </submittedName>
</protein>